<proteinExistence type="predicted"/>
<dbReference type="AlphaFoldDB" id="A0A6N7QQF1"/>
<name>A0A6N7QQF1_9GAMM</name>
<gene>
    <name evidence="1" type="ORF">GH984_04355</name>
</gene>
<accession>A0A6N7QQF1</accession>
<reference evidence="1 2" key="1">
    <citation type="submission" date="2019-11" db="EMBL/GenBank/DDBJ databases">
        <authorList>
            <person name="Zhang X.Y."/>
        </authorList>
    </citation>
    <scope>NUCLEOTIDE SEQUENCE [LARGE SCALE GENOMIC DNA]</scope>
    <source>
        <strain evidence="1 2">C176</strain>
    </source>
</reference>
<dbReference type="EMBL" id="WJPP01000002">
    <property type="protein sequence ID" value="MRH77930.1"/>
    <property type="molecule type" value="Genomic_DNA"/>
</dbReference>
<sequence>MAELLFYNEPVALNREEHKTMKVNAPKDYGFTRETNSVVLTGIEFAKACRHFPIVFTRNADQVIPVAVLGMRDNENLFVDQDGTWRAGYIPAYIRRYPFVLANRGEDQDEFLICVENSALRKRGGEAIFTKEGEETEYLQNATRFMQEYHQGFLRTAAFGKKLDELGLFQEMNARVTRDDDSSVVLGQFLSVNEDALMKITAQAADELFRAGYLGWIYAHLISMDLFPELARLMNEGPEES</sequence>
<comment type="caution">
    <text evidence="1">The sequence shown here is derived from an EMBL/GenBank/DDBJ whole genome shotgun (WGS) entry which is preliminary data.</text>
</comment>
<protein>
    <submittedName>
        <fullName evidence="1">Multidrug transporter</fullName>
    </submittedName>
</protein>
<evidence type="ECO:0000313" key="2">
    <source>
        <dbReference type="Proteomes" id="UP000433788"/>
    </source>
</evidence>
<dbReference type="InterPro" id="IPR010836">
    <property type="entry name" value="SapC"/>
</dbReference>
<dbReference type="Pfam" id="PF07277">
    <property type="entry name" value="SapC"/>
    <property type="match status" value="1"/>
</dbReference>
<evidence type="ECO:0000313" key="1">
    <source>
        <dbReference type="EMBL" id="MRH77930.1"/>
    </source>
</evidence>
<dbReference type="RefSeq" id="WP_153718979.1">
    <property type="nucleotide sequence ID" value="NZ_WJPP01000002.1"/>
</dbReference>
<dbReference type="Proteomes" id="UP000433788">
    <property type="component" value="Unassembled WGS sequence"/>
</dbReference>
<keyword evidence="2" id="KW-1185">Reference proteome</keyword>
<organism evidence="1 2">
    <name type="scientific">Spiribacter salilacus</name>
    <dbReference type="NCBI Taxonomy" id="2664894"/>
    <lineage>
        <taxon>Bacteria</taxon>
        <taxon>Pseudomonadati</taxon>
        <taxon>Pseudomonadota</taxon>
        <taxon>Gammaproteobacteria</taxon>
        <taxon>Chromatiales</taxon>
        <taxon>Ectothiorhodospiraceae</taxon>
        <taxon>Spiribacter</taxon>
    </lineage>
</organism>